<dbReference type="InterPro" id="IPR013761">
    <property type="entry name" value="SAM/pointed_sf"/>
</dbReference>
<protein>
    <recommendedName>
        <fullName evidence="1">SAM domain-containing protein</fullName>
    </recommendedName>
</protein>
<organism evidence="2">
    <name type="scientific">Attheya septentrionalis</name>
    <dbReference type="NCBI Taxonomy" id="420275"/>
    <lineage>
        <taxon>Eukaryota</taxon>
        <taxon>Sar</taxon>
        <taxon>Stramenopiles</taxon>
        <taxon>Ochrophyta</taxon>
        <taxon>Bacillariophyta</taxon>
        <taxon>Coscinodiscophyceae</taxon>
        <taxon>Chaetocerotophycidae</taxon>
        <taxon>Chaetocerotales</taxon>
        <taxon>Attheyaceae</taxon>
        <taxon>Attheya</taxon>
    </lineage>
</organism>
<gene>
    <name evidence="2" type="ORF">ASEP1449_LOCUS12920</name>
</gene>
<dbReference type="SUPFAM" id="SSF47769">
    <property type="entry name" value="SAM/Pointed domain"/>
    <property type="match status" value="1"/>
</dbReference>
<sequence length="234" mass="26211">MALQDEYILQEGETKSTRFEGYETWGPLELAAHFKENGLGDYQELLVHHKITGKLAPLLKDVDLRDMGITCVGDRLRFQQLIANMKRKARATTRSHTVWVGEERIYFSDIEKCFLTCAGVCPDDPSTYKLTSNHLKLKTVKPFRIGPIKMCCCHEYTINNIDLTNVTDVDVIGVPAPCLLRACCCAKGKDILELQTAKALLNGKMVLTLKGGEGDGVSEIIMNQVEESQVMERD</sequence>
<reference evidence="2" key="1">
    <citation type="submission" date="2021-01" db="EMBL/GenBank/DDBJ databases">
        <authorList>
            <person name="Corre E."/>
            <person name="Pelletier E."/>
            <person name="Niang G."/>
            <person name="Scheremetjew M."/>
            <person name="Finn R."/>
            <person name="Kale V."/>
            <person name="Holt S."/>
            <person name="Cochrane G."/>
            <person name="Meng A."/>
            <person name="Brown T."/>
            <person name="Cohen L."/>
        </authorList>
    </citation>
    <scope>NUCLEOTIDE SEQUENCE</scope>
    <source>
        <strain evidence="2">CCMP2084</strain>
    </source>
</reference>
<feature type="domain" description="SAM" evidence="1">
    <location>
        <begin position="25"/>
        <end position="88"/>
    </location>
</feature>
<dbReference type="Pfam" id="PF00536">
    <property type="entry name" value="SAM_1"/>
    <property type="match status" value="1"/>
</dbReference>
<dbReference type="SMART" id="SM00454">
    <property type="entry name" value="SAM"/>
    <property type="match status" value="1"/>
</dbReference>
<dbReference type="InterPro" id="IPR001660">
    <property type="entry name" value="SAM"/>
</dbReference>
<dbReference type="Gene3D" id="1.10.150.50">
    <property type="entry name" value="Transcription Factor, Ets-1"/>
    <property type="match status" value="1"/>
</dbReference>
<name>A0A7S2UKF3_9STRA</name>
<proteinExistence type="predicted"/>
<evidence type="ECO:0000259" key="1">
    <source>
        <dbReference type="PROSITE" id="PS50105"/>
    </source>
</evidence>
<dbReference type="PROSITE" id="PS50105">
    <property type="entry name" value="SAM_DOMAIN"/>
    <property type="match status" value="1"/>
</dbReference>
<dbReference type="CDD" id="cd09487">
    <property type="entry name" value="SAM_superfamily"/>
    <property type="match status" value="1"/>
</dbReference>
<dbReference type="AlphaFoldDB" id="A0A7S2UKF3"/>
<evidence type="ECO:0000313" key="2">
    <source>
        <dbReference type="EMBL" id="CAD9821087.1"/>
    </source>
</evidence>
<accession>A0A7S2UKF3</accession>
<dbReference type="EMBL" id="HBHQ01019266">
    <property type="protein sequence ID" value="CAD9821087.1"/>
    <property type="molecule type" value="Transcribed_RNA"/>
</dbReference>